<dbReference type="GO" id="GO:0016705">
    <property type="term" value="F:oxidoreductase activity, acting on paired donors, with incorporation or reduction of molecular oxygen"/>
    <property type="evidence" value="ECO:0007669"/>
    <property type="project" value="InterPro"/>
</dbReference>
<dbReference type="OrthoDB" id="3934656at2759"/>
<keyword evidence="6 10" id="KW-0560">Oxidoreductase</keyword>
<dbReference type="InterPro" id="IPR002401">
    <property type="entry name" value="Cyt_P450_E_grp-I"/>
</dbReference>
<feature type="binding site" description="axial binding residue" evidence="9">
    <location>
        <position position="216"/>
    </location>
    <ligand>
        <name>heme</name>
        <dbReference type="ChEBI" id="CHEBI:30413"/>
    </ligand>
    <ligandPart>
        <name>Fe</name>
        <dbReference type="ChEBI" id="CHEBI:18248"/>
    </ligandPart>
</feature>
<dbReference type="PANTHER" id="PTHR46300">
    <property type="entry name" value="P450, PUTATIVE (EUROFUNG)-RELATED-RELATED"/>
    <property type="match status" value="1"/>
</dbReference>
<keyword evidence="7 9" id="KW-0408">Iron</keyword>
<dbReference type="SUPFAM" id="SSF48264">
    <property type="entry name" value="Cytochrome P450"/>
    <property type="match status" value="1"/>
</dbReference>
<proteinExistence type="inferred from homology"/>
<evidence type="ECO:0000256" key="1">
    <source>
        <dbReference type="ARBA" id="ARBA00001971"/>
    </source>
</evidence>
<evidence type="ECO:0000256" key="3">
    <source>
        <dbReference type="ARBA" id="ARBA00010617"/>
    </source>
</evidence>
<dbReference type="Pfam" id="PF00067">
    <property type="entry name" value="p450"/>
    <property type="match status" value="1"/>
</dbReference>
<dbReference type="GO" id="GO:0005506">
    <property type="term" value="F:iron ion binding"/>
    <property type="evidence" value="ECO:0007669"/>
    <property type="project" value="InterPro"/>
</dbReference>
<evidence type="ECO:0000256" key="7">
    <source>
        <dbReference type="ARBA" id="ARBA00023004"/>
    </source>
</evidence>
<dbReference type="EMBL" id="KV417626">
    <property type="protein sequence ID" value="KZP13862.1"/>
    <property type="molecule type" value="Genomic_DNA"/>
</dbReference>
<dbReference type="Gene3D" id="1.10.630.10">
    <property type="entry name" value="Cytochrome P450"/>
    <property type="match status" value="1"/>
</dbReference>
<feature type="non-terminal residue" evidence="11">
    <location>
        <position position="1"/>
    </location>
</feature>
<comment type="cofactor">
    <cofactor evidence="1 9">
        <name>heme</name>
        <dbReference type="ChEBI" id="CHEBI:30413"/>
    </cofactor>
</comment>
<evidence type="ECO:0000313" key="11">
    <source>
        <dbReference type="EMBL" id="KZP13862.1"/>
    </source>
</evidence>
<dbReference type="GO" id="GO:0020037">
    <property type="term" value="F:heme binding"/>
    <property type="evidence" value="ECO:0007669"/>
    <property type="project" value="InterPro"/>
</dbReference>
<dbReference type="AlphaFoldDB" id="A0A166CP76"/>
<dbReference type="PANTHER" id="PTHR46300:SF7">
    <property type="entry name" value="P450, PUTATIVE (EUROFUNG)-RELATED"/>
    <property type="match status" value="1"/>
</dbReference>
<dbReference type="PRINTS" id="PR00463">
    <property type="entry name" value="EP450I"/>
</dbReference>
<dbReference type="Proteomes" id="UP000076532">
    <property type="component" value="Unassembled WGS sequence"/>
</dbReference>
<keyword evidence="5 9" id="KW-0479">Metal-binding</keyword>
<gene>
    <name evidence="11" type="ORF">FIBSPDRAFT_752717</name>
</gene>
<dbReference type="InterPro" id="IPR050364">
    <property type="entry name" value="Cytochrome_P450_fung"/>
</dbReference>
<dbReference type="InterPro" id="IPR036396">
    <property type="entry name" value="Cyt_P450_sf"/>
</dbReference>
<dbReference type="InterPro" id="IPR017972">
    <property type="entry name" value="Cyt_P450_CS"/>
</dbReference>
<evidence type="ECO:0000256" key="6">
    <source>
        <dbReference type="ARBA" id="ARBA00023002"/>
    </source>
</evidence>
<sequence>VPAWFPGAGFKRKAKEWKPYADEVLEAPFKALKDEIAISVAKPSFAQRCIQNMDPDIDTTDQERVIKNTAAAMYGAGADTSVSFLATFVLAMIQYPAVQRRAQAELDSVLGPDRLPTFDDMPALPYLSAITKECHRWEVVVPVSIPHMLTEDDEYKGMFVPSGTVVIPNSWAILNDPLAYPDPSVFNPERLPKDGKIDPDVQDPQLAVFGYGRRICPGRRIANAFTWLCAGSIPASFNGEKPVTRDGMPIETKVKHCSSLVRHPEAFDCVLTPRSENTRDMIGSADA</sequence>
<evidence type="ECO:0000256" key="9">
    <source>
        <dbReference type="PIRSR" id="PIRSR602401-1"/>
    </source>
</evidence>
<keyword evidence="4 9" id="KW-0349">Heme</keyword>
<comment type="pathway">
    <text evidence="2">Secondary metabolite biosynthesis.</text>
</comment>
<protein>
    <submittedName>
        <fullName evidence="11">Cytochrome P450</fullName>
    </submittedName>
</protein>
<evidence type="ECO:0000313" key="12">
    <source>
        <dbReference type="Proteomes" id="UP000076532"/>
    </source>
</evidence>
<evidence type="ECO:0000256" key="5">
    <source>
        <dbReference type="ARBA" id="ARBA00022723"/>
    </source>
</evidence>
<evidence type="ECO:0000256" key="2">
    <source>
        <dbReference type="ARBA" id="ARBA00005179"/>
    </source>
</evidence>
<dbReference type="PROSITE" id="PS00086">
    <property type="entry name" value="CYTOCHROME_P450"/>
    <property type="match status" value="1"/>
</dbReference>
<organism evidence="11 12">
    <name type="scientific">Athelia psychrophila</name>
    <dbReference type="NCBI Taxonomy" id="1759441"/>
    <lineage>
        <taxon>Eukaryota</taxon>
        <taxon>Fungi</taxon>
        <taxon>Dikarya</taxon>
        <taxon>Basidiomycota</taxon>
        <taxon>Agaricomycotina</taxon>
        <taxon>Agaricomycetes</taxon>
        <taxon>Agaricomycetidae</taxon>
        <taxon>Atheliales</taxon>
        <taxon>Atheliaceae</taxon>
        <taxon>Athelia</taxon>
    </lineage>
</organism>
<dbReference type="STRING" id="436010.A0A166CP76"/>
<accession>A0A166CP76</accession>
<keyword evidence="8 10" id="KW-0503">Monooxygenase</keyword>
<dbReference type="GO" id="GO:0004497">
    <property type="term" value="F:monooxygenase activity"/>
    <property type="evidence" value="ECO:0007669"/>
    <property type="project" value="UniProtKB-KW"/>
</dbReference>
<evidence type="ECO:0000256" key="4">
    <source>
        <dbReference type="ARBA" id="ARBA00022617"/>
    </source>
</evidence>
<dbReference type="InterPro" id="IPR001128">
    <property type="entry name" value="Cyt_P450"/>
</dbReference>
<comment type="similarity">
    <text evidence="3 10">Belongs to the cytochrome P450 family.</text>
</comment>
<name>A0A166CP76_9AGAM</name>
<evidence type="ECO:0000256" key="8">
    <source>
        <dbReference type="ARBA" id="ARBA00023033"/>
    </source>
</evidence>
<reference evidence="11 12" key="1">
    <citation type="journal article" date="2016" name="Mol. Biol. Evol.">
        <title>Comparative Genomics of Early-Diverging Mushroom-Forming Fungi Provides Insights into the Origins of Lignocellulose Decay Capabilities.</title>
        <authorList>
            <person name="Nagy L.G."/>
            <person name="Riley R."/>
            <person name="Tritt A."/>
            <person name="Adam C."/>
            <person name="Daum C."/>
            <person name="Floudas D."/>
            <person name="Sun H."/>
            <person name="Yadav J.S."/>
            <person name="Pangilinan J."/>
            <person name="Larsson K.H."/>
            <person name="Matsuura K."/>
            <person name="Barry K."/>
            <person name="Labutti K."/>
            <person name="Kuo R."/>
            <person name="Ohm R.A."/>
            <person name="Bhattacharya S.S."/>
            <person name="Shirouzu T."/>
            <person name="Yoshinaga Y."/>
            <person name="Martin F.M."/>
            <person name="Grigoriev I.V."/>
            <person name="Hibbett D.S."/>
        </authorList>
    </citation>
    <scope>NUCLEOTIDE SEQUENCE [LARGE SCALE GENOMIC DNA]</scope>
    <source>
        <strain evidence="11 12">CBS 109695</strain>
    </source>
</reference>
<evidence type="ECO:0000256" key="10">
    <source>
        <dbReference type="RuleBase" id="RU000461"/>
    </source>
</evidence>
<keyword evidence="12" id="KW-1185">Reference proteome</keyword>